<name>A0A0B7A6K6_9EUPU</name>
<evidence type="ECO:0000313" key="2">
    <source>
        <dbReference type="EMBL" id="CEK75621.1"/>
    </source>
</evidence>
<accession>A0A0B7A6K6</accession>
<organism evidence="1">
    <name type="scientific">Arion vulgaris</name>
    <dbReference type="NCBI Taxonomy" id="1028688"/>
    <lineage>
        <taxon>Eukaryota</taxon>
        <taxon>Metazoa</taxon>
        <taxon>Spiralia</taxon>
        <taxon>Lophotrochozoa</taxon>
        <taxon>Mollusca</taxon>
        <taxon>Gastropoda</taxon>
        <taxon>Heterobranchia</taxon>
        <taxon>Euthyneura</taxon>
        <taxon>Panpulmonata</taxon>
        <taxon>Eupulmonata</taxon>
        <taxon>Stylommatophora</taxon>
        <taxon>Helicina</taxon>
        <taxon>Arionoidea</taxon>
        <taxon>Arionidae</taxon>
        <taxon>Arion</taxon>
    </lineage>
</organism>
<sequence>MGSPYEEKVDTNDGMIERSDDCWIIFVSMASTANAVRHNILDKISQQIKSPHRCKLIESYLLEHQLFNFYCCPYKEVCLQYKTSVSN</sequence>
<protein>
    <submittedName>
        <fullName evidence="1">Uncharacterized protein</fullName>
    </submittedName>
</protein>
<gene>
    <name evidence="1" type="primary">ORF96320</name>
    <name evidence="2" type="synonym">ORF96322</name>
</gene>
<proteinExistence type="predicted"/>
<reference evidence="1" key="1">
    <citation type="submission" date="2014-12" db="EMBL/GenBank/DDBJ databases">
        <title>Insight into the proteome of Arion vulgaris.</title>
        <authorList>
            <person name="Aradska J."/>
            <person name="Bulat T."/>
            <person name="Smidak R."/>
            <person name="Sarate P."/>
            <person name="Gangsoo J."/>
            <person name="Sialana F."/>
            <person name="Bilban M."/>
            <person name="Lubec G."/>
        </authorList>
    </citation>
    <scope>NUCLEOTIDE SEQUENCE</scope>
    <source>
        <tissue evidence="1">Skin</tissue>
    </source>
</reference>
<evidence type="ECO:0000313" key="1">
    <source>
        <dbReference type="EMBL" id="CEK75620.1"/>
    </source>
</evidence>
<dbReference type="AlphaFoldDB" id="A0A0B7A6K6"/>
<dbReference type="EMBL" id="HACG01028756">
    <property type="protein sequence ID" value="CEK75621.1"/>
    <property type="molecule type" value="Transcribed_RNA"/>
</dbReference>
<dbReference type="EMBL" id="HACG01028755">
    <property type="protein sequence ID" value="CEK75620.1"/>
    <property type="molecule type" value="Transcribed_RNA"/>
</dbReference>